<gene>
    <name evidence="3" type="ORF">I4I81_02590</name>
</gene>
<organism evidence="3 4">
    <name type="scientific">Pseudonocardia abyssalis</name>
    <dbReference type="NCBI Taxonomy" id="2792008"/>
    <lineage>
        <taxon>Bacteria</taxon>
        <taxon>Bacillati</taxon>
        <taxon>Actinomycetota</taxon>
        <taxon>Actinomycetes</taxon>
        <taxon>Pseudonocardiales</taxon>
        <taxon>Pseudonocardiaceae</taxon>
        <taxon>Pseudonocardia</taxon>
    </lineage>
</organism>
<feature type="domain" description="Rhodanese" evidence="2">
    <location>
        <begin position="53"/>
        <end position="143"/>
    </location>
</feature>
<accession>A0ABS6ULL7</accession>
<dbReference type="CDD" id="cd00158">
    <property type="entry name" value="RHOD"/>
    <property type="match status" value="1"/>
</dbReference>
<dbReference type="SMART" id="SM00450">
    <property type="entry name" value="RHOD"/>
    <property type="match status" value="1"/>
</dbReference>
<dbReference type="Proteomes" id="UP000694287">
    <property type="component" value="Unassembled WGS sequence"/>
</dbReference>
<dbReference type="PANTHER" id="PTHR43031:SF1">
    <property type="entry name" value="PYRIDINE NUCLEOTIDE-DISULPHIDE OXIDOREDUCTASE"/>
    <property type="match status" value="1"/>
</dbReference>
<dbReference type="InterPro" id="IPR001763">
    <property type="entry name" value="Rhodanese-like_dom"/>
</dbReference>
<evidence type="ECO:0000259" key="2">
    <source>
        <dbReference type="PROSITE" id="PS50206"/>
    </source>
</evidence>
<dbReference type="InterPro" id="IPR021309">
    <property type="entry name" value="YgaP-like_TM"/>
</dbReference>
<keyword evidence="4" id="KW-1185">Reference proteome</keyword>
<reference evidence="3 4" key="1">
    <citation type="submission" date="2020-11" db="EMBL/GenBank/DDBJ databases">
        <title>Pseudonocardia abyssalis sp. nov. and Pseudonocardia oceani sp. nov., description and phylogenomic analysis of two novel actinomycetes isolated from the deep Southern Ocean.</title>
        <authorList>
            <person name="Parra J."/>
        </authorList>
    </citation>
    <scope>NUCLEOTIDE SEQUENCE [LARGE SCALE GENOMIC DNA]</scope>
    <source>
        <strain evidence="3 4">KRD-168</strain>
    </source>
</reference>
<dbReference type="PROSITE" id="PS50206">
    <property type="entry name" value="RHODANESE_3"/>
    <property type="match status" value="1"/>
</dbReference>
<evidence type="ECO:0000313" key="3">
    <source>
        <dbReference type="EMBL" id="MBW0133146.1"/>
    </source>
</evidence>
<dbReference type="Pfam" id="PF00581">
    <property type="entry name" value="Rhodanese"/>
    <property type="match status" value="1"/>
</dbReference>
<protein>
    <submittedName>
        <fullName evidence="3">Rhodanese-like domain-containing protein</fullName>
    </submittedName>
</protein>
<dbReference type="Pfam" id="PF11127">
    <property type="entry name" value="YgaP-like_TM"/>
    <property type="match status" value="1"/>
</dbReference>
<name>A0ABS6ULL7_9PSEU</name>
<comment type="caution">
    <text evidence="3">The sequence shown here is derived from an EMBL/GenBank/DDBJ whole genome shotgun (WGS) entry which is preliminary data.</text>
</comment>
<dbReference type="EMBL" id="JADQDK010000001">
    <property type="protein sequence ID" value="MBW0133146.1"/>
    <property type="molecule type" value="Genomic_DNA"/>
</dbReference>
<sequence length="229" mass="24547">MSRNQLRRPPPAPGRGRRLDHQSAQNPYRQGPPLAHTSPRHIDARTLRAWLGKRGTVTVIDVRSPAEFETEHIRGSYNVPLTMVGDHSELLAARLDRRVVLVCRSGTRAAQAHQRLAGVGAEGVHVLDGGIAAYSAVGGDVVRGRTRWSLERQIRLVAGALVLAGLAAGLRVPKARLLTGGIGAGLTVSALTDTCTMGRVLSALPYNRGPRDRTPAEVLAQLPVTRKVA</sequence>
<dbReference type="PANTHER" id="PTHR43031">
    <property type="entry name" value="FAD-DEPENDENT OXIDOREDUCTASE"/>
    <property type="match status" value="1"/>
</dbReference>
<evidence type="ECO:0000256" key="1">
    <source>
        <dbReference type="SAM" id="MobiDB-lite"/>
    </source>
</evidence>
<proteinExistence type="predicted"/>
<feature type="region of interest" description="Disordered" evidence="1">
    <location>
        <begin position="1"/>
        <end position="41"/>
    </location>
</feature>
<dbReference type="InterPro" id="IPR050229">
    <property type="entry name" value="GlpE_sulfurtransferase"/>
</dbReference>
<evidence type="ECO:0000313" key="4">
    <source>
        <dbReference type="Proteomes" id="UP000694287"/>
    </source>
</evidence>